<organism evidence="1">
    <name type="scientific">Fusarium oxysporum (strain Fo5176)</name>
    <name type="common">Fusarium vascular wilt</name>
    <dbReference type="NCBI Taxonomy" id="660025"/>
    <lineage>
        <taxon>Eukaryota</taxon>
        <taxon>Fungi</taxon>
        <taxon>Dikarya</taxon>
        <taxon>Ascomycota</taxon>
        <taxon>Pezizomycotina</taxon>
        <taxon>Sordariomycetes</taxon>
        <taxon>Hypocreomycetidae</taxon>
        <taxon>Hypocreales</taxon>
        <taxon>Nectriaceae</taxon>
        <taxon>Fusarium</taxon>
        <taxon>Fusarium oxysporum species complex</taxon>
    </lineage>
</organism>
<accession>F9FZF0</accession>
<name>F9FZF0_FUSOF</name>
<dbReference type="EMBL" id="AFQF01002929">
    <property type="protein sequence ID" value="EGU77760.1"/>
    <property type="molecule type" value="Genomic_DNA"/>
</dbReference>
<protein>
    <submittedName>
        <fullName evidence="1">Uncharacterized protein</fullName>
    </submittedName>
</protein>
<dbReference type="AlphaFoldDB" id="F9FZF0"/>
<comment type="caution">
    <text evidence="1">The sequence shown here is derived from an EMBL/GenBank/DDBJ whole genome shotgun (WGS) entry which is preliminary data.</text>
</comment>
<proteinExistence type="predicted"/>
<evidence type="ECO:0000313" key="1">
    <source>
        <dbReference type="EMBL" id="EGU77760.1"/>
    </source>
</evidence>
<reference evidence="1" key="1">
    <citation type="journal article" date="2012" name="Mol. Plant Microbe Interact.">
        <title>A highly conserved effector in Fusarium oxysporum is required for full virulence on Arabidopsis.</title>
        <authorList>
            <person name="Thatcher L.F."/>
            <person name="Gardiner D.M."/>
            <person name="Kazan K."/>
            <person name="Manners J."/>
        </authorList>
    </citation>
    <scope>NUCLEOTIDE SEQUENCE [LARGE SCALE GENOMIC DNA]</scope>
    <source>
        <strain evidence="1">Fo5176</strain>
    </source>
</reference>
<sequence>MLLKPATCWPWLALAQGTTQAPFWNGEWETPSFLLNSSGVDWLSKARPAARMWALEHLQRFVATQCPAALPPTTHSLRGIRSGTLALVSQAQVQHRRDTFPDNKMFPV</sequence>
<dbReference type="OrthoDB" id="10307932at2759"/>
<gene>
    <name evidence="1" type="ORF">FOXB_11782</name>
</gene>